<evidence type="ECO:0000313" key="4">
    <source>
        <dbReference type="Proteomes" id="UP000010878"/>
    </source>
</evidence>
<feature type="region of interest" description="Disordered" evidence="1">
    <location>
        <begin position="1"/>
        <end position="20"/>
    </location>
</feature>
<keyword evidence="4" id="KW-1185">Reference proteome</keyword>
<dbReference type="RefSeq" id="WP_015319393.1">
    <property type="nucleotide sequence ID" value="NC_019974.1"/>
</dbReference>
<gene>
    <name evidence="3" type="ORF">Natoc_0053</name>
</gene>
<protein>
    <submittedName>
        <fullName evidence="3">Uncharacterized protein</fullName>
    </submittedName>
</protein>
<dbReference type="OrthoDB" id="340775at2157"/>
<evidence type="ECO:0000313" key="3">
    <source>
        <dbReference type="EMBL" id="AGB35935.1"/>
    </source>
</evidence>
<dbReference type="eggNOG" id="arCOG07497">
    <property type="taxonomic scope" value="Archaea"/>
</dbReference>
<reference evidence="3 4" key="1">
    <citation type="submission" date="2012-11" db="EMBL/GenBank/DDBJ databases">
        <title>FINISHED of Natronococcus occultus SP4, DSM 3396.</title>
        <authorList>
            <consortium name="DOE Joint Genome Institute"/>
            <person name="Eisen J."/>
            <person name="Huntemann M."/>
            <person name="Wei C.-L."/>
            <person name="Han J."/>
            <person name="Detter J.C."/>
            <person name="Han C."/>
            <person name="Tapia R."/>
            <person name="Chen A."/>
            <person name="Kyrpides N."/>
            <person name="Mavromatis K."/>
            <person name="Markowitz V."/>
            <person name="Szeto E."/>
            <person name="Ivanova N."/>
            <person name="Mikhailova N."/>
            <person name="Ovchinnikova G."/>
            <person name="Pagani I."/>
            <person name="Pati A."/>
            <person name="Goodwin L."/>
            <person name="Nordberg H.P."/>
            <person name="Cantor M.N."/>
            <person name="Hua S.X."/>
            <person name="Woyke T."/>
            <person name="Eisen J."/>
            <person name="Klenk H.-P."/>
            <person name="Klenk H.-P."/>
        </authorList>
    </citation>
    <scope>NUCLEOTIDE SEQUENCE [LARGE SCALE GENOMIC DNA]</scope>
    <source>
        <strain evidence="3 4">SP4</strain>
    </source>
</reference>
<accession>L0JUI1</accession>
<dbReference type="HOGENOM" id="CLU_170795_0_1_2"/>
<dbReference type="InterPro" id="IPR058341">
    <property type="entry name" value="DUF8028"/>
</dbReference>
<evidence type="ECO:0000256" key="1">
    <source>
        <dbReference type="SAM" id="MobiDB-lite"/>
    </source>
</evidence>
<dbReference type="KEGG" id="nou:Natoc_0053"/>
<dbReference type="AlphaFoldDB" id="L0JUI1"/>
<keyword evidence="2" id="KW-0472">Membrane</keyword>
<keyword evidence="2" id="KW-0812">Transmembrane</keyword>
<dbReference type="Proteomes" id="UP000010878">
    <property type="component" value="Chromosome"/>
</dbReference>
<dbReference type="STRING" id="694430.Natoc_0053"/>
<organism evidence="3 4">
    <name type="scientific">Natronococcus occultus SP4</name>
    <dbReference type="NCBI Taxonomy" id="694430"/>
    <lineage>
        <taxon>Archaea</taxon>
        <taxon>Methanobacteriati</taxon>
        <taxon>Methanobacteriota</taxon>
        <taxon>Stenosarchaea group</taxon>
        <taxon>Halobacteria</taxon>
        <taxon>Halobacteriales</taxon>
        <taxon>Natrialbaceae</taxon>
        <taxon>Natronococcus</taxon>
    </lineage>
</organism>
<dbReference type="Pfam" id="PF26071">
    <property type="entry name" value="DUF8028"/>
    <property type="match status" value="1"/>
</dbReference>
<dbReference type="EMBL" id="CP003929">
    <property type="protein sequence ID" value="AGB35935.1"/>
    <property type="molecule type" value="Genomic_DNA"/>
</dbReference>
<feature type="compositionally biased region" description="Polar residues" evidence="1">
    <location>
        <begin position="1"/>
        <end position="14"/>
    </location>
</feature>
<dbReference type="GeneID" id="14404352"/>
<keyword evidence="2" id="KW-1133">Transmembrane helix</keyword>
<feature type="transmembrane region" description="Helical" evidence="2">
    <location>
        <begin position="64"/>
        <end position="82"/>
    </location>
</feature>
<name>L0JUI1_9EURY</name>
<sequence length="88" mass="9499">MSNHSPLSNESVAPSNPDAGAERYHRRLARSIKGPAQFLAFWAAIALPFVHLPLLARGLGDPDAVLAFSLLLGCNVVALYVGHDHNRE</sequence>
<evidence type="ECO:0000256" key="2">
    <source>
        <dbReference type="SAM" id="Phobius"/>
    </source>
</evidence>
<feature type="transmembrane region" description="Helical" evidence="2">
    <location>
        <begin position="34"/>
        <end position="52"/>
    </location>
</feature>
<proteinExistence type="predicted"/>